<gene>
    <name evidence="1" type="ORF">ABIC55_004809</name>
</gene>
<sequence length="40" mass="4646">MKVCYKVLTYVQRRSNLMYVASEGRETHEGLQVDSITNEP</sequence>
<protein>
    <submittedName>
        <fullName evidence="1">Uncharacterized protein</fullName>
    </submittedName>
</protein>
<keyword evidence="2" id="KW-1185">Reference proteome</keyword>
<comment type="caution">
    <text evidence="1">The sequence shown here is derived from an EMBL/GenBank/DDBJ whole genome shotgun (WGS) entry which is preliminary data.</text>
</comment>
<evidence type="ECO:0000313" key="1">
    <source>
        <dbReference type="EMBL" id="MET3659663.1"/>
    </source>
</evidence>
<evidence type="ECO:0000313" key="2">
    <source>
        <dbReference type="Proteomes" id="UP001549104"/>
    </source>
</evidence>
<dbReference type="Proteomes" id="UP001549104">
    <property type="component" value="Unassembled WGS sequence"/>
</dbReference>
<reference evidence="1 2" key="1">
    <citation type="submission" date="2024-06" db="EMBL/GenBank/DDBJ databases">
        <title>Sorghum-associated microbial communities from plants grown in Nebraska, USA.</title>
        <authorList>
            <person name="Schachtman D."/>
        </authorList>
    </citation>
    <scope>NUCLEOTIDE SEQUENCE [LARGE SCALE GENOMIC DNA]</scope>
    <source>
        <strain evidence="1 2">1288</strain>
    </source>
</reference>
<name>A0ABV2KHX4_SPOPS</name>
<proteinExistence type="predicted"/>
<dbReference type="EMBL" id="JBEPME010000015">
    <property type="protein sequence ID" value="MET3659663.1"/>
    <property type="molecule type" value="Genomic_DNA"/>
</dbReference>
<accession>A0ABV2KHX4</accession>
<organism evidence="1 2">
    <name type="scientific">Sporosarcina psychrophila</name>
    <name type="common">Bacillus psychrophilus</name>
    <dbReference type="NCBI Taxonomy" id="1476"/>
    <lineage>
        <taxon>Bacteria</taxon>
        <taxon>Bacillati</taxon>
        <taxon>Bacillota</taxon>
        <taxon>Bacilli</taxon>
        <taxon>Bacillales</taxon>
        <taxon>Caryophanaceae</taxon>
        <taxon>Sporosarcina</taxon>
    </lineage>
</organism>